<sequence>MATQADLGKKALGAQDYAGAIKQYTLALKSSPTSPDYLIQRATAYQRAKKYAEALQDAEYAVVNAQKRAKKELIIESQFRRGCALHSLERYGDAELVLGVVLKLNKDHKMANMWAAKTETALKDLPMSDEKRQCTVKETPDVDAGSEMGSVDGTSTSPTNGTSSTASDPTSAHPTPTRPAAPQQTPADKIRYDWYQNTNSVFFTLLAKGVPKDKAQVDITERSLTISFPLITGSSYDLTLDPLFAGVKPADCITRVMPTKVEIVLAKATPGQKWSALESSEPAATKTDSVAGAAADGQDAMKRAILTDTTNKPTAPAYPTSSKNGPKDWDKITKDLGKSSAVDGKKGSLEDDDDYEGGDEANHFFKKLFKGASPEVQRAMMKSYTESNGTALSTNWDEVSKGPVETAPPDGMEAKQWS</sequence>
<organism evidence="5 6">
    <name type="scientific">Oleoguttula mirabilis</name>
    <dbReference type="NCBI Taxonomy" id="1507867"/>
    <lineage>
        <taxon>Eukaryota</taxon>
        <taxon>Fungi</taxon>
        <taxon>Dikarya</taxon>
        <taxon>Ascomycota</taxon>
        <taxon>Pezizomycotina</taxon>
        <taxon>Dothideomycetes</taxon>
        <taxon>Dothideomycetidae</taxon>
        <taxon>Mycosphaerellales</taxon>
        <taxon>Teratosphaeriaceae</taxon>
        <taxon>Oleoguttula</taxon>
    </lineage>
</organism>
<feature type="region of interest" description="Disordered" evidence="2">
    <location>
        <begin position="126"/>
        <end position="186"/>
    </location>
</feature>
<feature type="compositionally biased region" description="Basic and acidic residues" evidence="2">
    <location>
        <begin position="126"/>
        <end position="140"/>
    </location>
</feature>
<dbReference type="GO" id="GO:0051087">
    <property type="term" value="F:protein-folding chaperone binding"/>
    <property type="evidence" value="ECO:0007669"/>
    <property type="project" value="InterPro"/>
</dbReference>
<evidence type="ECO:0008006" key="7">
    <source>
        <dbReference type="Google" id="ProtNLM"/>
    </source>
</evidence>
<dbReference type="SUPFAM" id="SSF49764">
    <property type="entry name" value="HSP20-like chaperones"/>
    <property type="match status" value="1"/>
</dbReference>
<evidence type="ECO:0000313" key="5">
    <source>
        <dbReference type="EMBL" id="KAK4539708.1"/>
    </source>
</evidence>
<evidence type="ECO:0000313" key="6">
    <source>
        <dbReference type="Proteomes" id="UP001324427"/>
    </source>
</evidence>
<dbReference type="CDD" id="cd06466">
    <property type="entry name" value="p23_CS_SGT1_like"/>
    <property type="match status" value="1"/>
</dbReference>
<dbReference type="PANTHER" id="PTHR45862">
    <property type="entry name" value="PROTEIN SGT1 HOMOLOG"/>
    <property type="match status" value="1"/>
</dbReference>
<accession>A0AAV9J449</accession>
<dbReference type="InterPro" id="IPR011990">
    <property type="entry name" value="TPR-like_helical_dom_sf"/>
</dbReference>
<feature type="domain" description="SGS" evidence="3">
    <location>
        <begin position="317"/>
        <end position="418"/>
    </location>
</feature>
<feature type="region of interest" description="Disordered" evidence="2">
    <location>
        <begin position="307"/>
        <end position="357"/>
    </location>
</feature>
<comment type="caution">
    <text evidence="5">The sequence shown here is derived from an EMBL/GenBank/DDBJ whole genome shotgun (WGS) entry which is preliminary data.</text>
</comment>
<keyword evidence="6" id="KW-1185">Reference proteome</keyword>
<dbReference type="InterPro" id="IPR019734">
    <property type="entry name" value="TPR_rpt"/>
</dbReference>
<dbReference type="InterPro" id="IPR007052">
    <property type="entry name" value="CS_dom"/>
</dbReference>
<dbReference type="InterPro" id="IPR007699">
    <property type="entry name" value="SGS_dom"/>
</dbReference>
<dbReference type="SUPFAM" id="SSF48452">
    <property type="entry name" value="TPR-like"/>
    <property type="match status" value="1"/>
</dbReference>
<dbReference type="Pfam" id="PF05002">
    <property type="entry name" value="SGS"/>
    <property type="match status" value="1"/>
</dbReference>
<evidence type="ECO:0000259" key="4">
    <source>
        <dbReference type="PROSITE" id="PS51203"/>
    </source>
</evidence>
<feature type="domain" description="CS" evidence="4">
    <location>
        <begin position="187"/>
        <end position="278"/>
    </location>
</feature>
<feature type="compositionally biased region" description="Polar residues" evidence="2">
    <location>
        <begin position="388"/>
        <end position="397"/>
    </location>
</feature>
<protein>
    <recommendedName>
        <fullName evidence="7">SGS-domain-containing protein</fullName>
    </recommendedName>
</protein>
<evidence type="ECO:0000259" key="3">
    <source>
        <dbReference type="PROSITE" id="PS51048"/>
    </source>
</evidence>
<dbReference type="InterPro" id="IPR008978">
    <property type="entry name" value="HSP20-like_chaperone"/>
</dbReference>
<feature type="region of interest" description="Disordered" evidence="2">
    <location>
        <begin position="388"/>
        <end position="418"/>
    </location>
</feature>
<dbReference type="AlphaFoldDB" id="A0AAV9J449"/>
<dbReference type="SMART" id="SM00028">
    <property type="entry name" value="TPR"/>
    <property type="match status" value="3"/>
</dbReference>
<dbReference type="Gene3D" id="1.25.40.10">
    <property type="entry name" value="Tetratricopeptide repeat domain"/>
    <property type="match status" value="1"/>
</dbReference>
<gene>
    <name evidence="5" type="ORF">LTR36_010419</name>
</gene>
<feature type="region of interest" description="Disordered" evidence="2">
    <location>
        <begin position="276"/>
        <end position="295"/>
    </location>
</feature>
<dbReference type="Gene3D" id="2.60.40.790">
    <property type="match status" value="1"/>
</dbReference>
<evidence type="ECO:0000256" key="1">
    <source>
        <dbReference type="ARBA" id="ARBA00008509"/>
    </source>
</evidence>
<dbReference type="Proteomes" id="UP001324427">
    <property type="component" value="Unassembled WGS sequence"/>
</dbReference>
<dbReference type="PROSITE" id="PS51203">
    <property type="entry name" value="CS"/>
    <property type="match status" value="1"/>
</dbReference>
<feature type="compositionally biased region" description="Low complexity" evidence="2">
    <location>
        <begin position="154"/>
        <end position="186"/>
    </location>
</feature>
<reference evidence="5 6" key="1">
    <citation type="submission" date="2021-11" db="EMBL/GenBank/DDBJ databases">
        <title>Black yeast isolated from Biological Soil Crust.</title>
        <authorList>
            <person name="Kurbessoian T."/>
        </authorList>
    </citation>
    <scope>NUCLEOTIDE SEQUENCE [LARGE SCALE GENOMIC DNA]</scope>
    <source>
        <strain evidence="5 6">CCFEE 5522</strain>
    </source>
</reference>
<feature type="compositionally biased region" description="Polar residues" evidence="2">
    <location>
        <begin position="307"/>
        <end position="324"/>
    </location>
</feature>
<feature type="compositionally biased region" description="Basic and acidic residues" evidence="2">
    <location>
        <begin position="325"/>
        <end position="349"/>
    </location>
</feature>
<dbReference type="Pfam" id="PF04969">
    <property type="entry name" value="CS"/>
    <property type="match status" value="1"/>
</dbReference>
<dbReference type="EMBL" id="JAVFHQ010000085">
    <property type="protein sequence ID" value="KAK4539708.1"/>
    <property type="molecule type" value="Genomic_DNA"/>
</dbReference>
<name>A0AAV9J449_9PEZI</name>
<dbReference type="PROSITE" id="PS51048">
    <property type="entry name" value="SGS"/>
    <property type="match status" value="1"/>
</dbReference>
<dbReference type="InterPro" id="IPR044563">
    <property type="entry name" value="Sgt1-like"/>
</dbReference>
<comment type="similarity">
    <text evidence="1">Belongs to the SGT1 family.</text>
</comment>
<evidence type="ECO:0000256" key="2">
    <source>
        <dbReference type="SAM" id="MobiDB-lite"/>
    </source>
</evidence>
<proteinExistence type="inferred from homology"/>